<name>A0A2X0S885_BROTH</name>
<dbReference type="RefSeq" id="WP_120487916.1">
    <property type="nucleotide sequence ID" value="NZ_JAGYWQ010000001.1"/>
</dbReference>
<dbReference type="Proteomes" id="UP000270190">
    <property type="component" value="Unassembled WGS sequence"/>
</dbReference>
<dbReference type="AlphaFoldDB" id="A0A2X0S885"/>
<sequence length="50" mass="5907">MALKEDMTRITINIKKDENERLKELAEADNRSVSSYVRNLVLREIEQSKK</sequence>
<reference evidence="2" key="1">
    <citation type="submission" date="2018-04" db="EMBL/GenBank/DDBJ databases">
        <authorList>
            <person name="Illikoud N."/>
        </authorList>
    </citation>
    <scope>NUCLEOTIDE SEQUENCE [LARGE SCALE GENOMIC DNA]</scope>
</reference>
<accession>A0A2X0S885</accession>
<dbReference type="InterPro" id="IPR010985">
    <property type="entry name" value="Ribbon_hlx_hlx"/>
</dbReference>
<protein>
    <recommendedName>
        <fullName evidence="3">Ribbon-helix-helix protein, CopG family</fullName>
    </recommendedName>
</protein>
<gene>
    <name evidence="1" type="ORF">BTBSAS_30170</name>
</gene>
<evidence type="ECO:0000313" key="1">
    <source>
        <dbReference type="EMBL" id="SPP28852.1"/>
    </source>
</evidence>
<dbReference type="SUPFAM" id="SSF47598">
    <property type="entry name" value="Ribbon-helix-helix"/>
    <property type="match status" value="1"/>
</dbReference>
<proteinExistence type="predicted"/>
<dbReference type="Pfam" id="PF19807">
    <property type="entry name" value="DUF6290"/>
    <property type="match status" value="1"/>
</dbReference>
<evidence type="ECO:0000313" key="2">
    <source>
        <dbReference type="Proteomes" id="UP000270190"/>
    </source>
</evidence>
<dbReference type="GO" id="GO:0006355">
    <property type="term" value="P:regulation of DNA-templated transcription"/>
    <property type="evidence" value="ECO:0007669"/>
    <property type="project" value="InterPro"/>
</dbReference>
<organism evidence="1 2">
    <name type="scientific">Brochothrix thermosphacta</name>
    <name type="common">Microbacterium thermosphactum</name>
    <dbReference type="NCBI Taxonomy" id="2756"/>
    <lineage>
        <taxon>Bacteria</taxon>
        <taxon>Bacillati</taxon>
        <taxon>Bacillota</taxon>
        <taxon>Bacilli</taxon>
        <taxon>Bacillales</taxon>
        <taxon>Listeriaceae</taxon>
        <taxon>Brochothrix</taxon>
    </lineage>
</organism>
<dbReference type="InterPro" id="IPR046257">
    <property type="entry name" value="DUF6290"/>
</dbReference>
<evidence type="ECO:0008006" key="3">
    <source>
        <dbReference type="Google" id="ProtNLM"/>
    </source>
</evidence>
<dbReference type="EMBL" id="OUNC01000023">
    <property type="protein sequence ID" value="SPP28852.1"/>
    <property type="molecule type" value="Genomic_DNA"/>
</dbReference>